<feature type="transmembrane region" description="Helical" evidence="1">
    <location>
        <begin position="25"/>
        <end position="45"/>
    </location>
</feature>
<reference evidence="2" key="1">
    <citation type="submission" date="2020-08" db="EMBL/GenBank/DDBJ databases">
        <title>Multicomponent nature underlies the extraordinary mechanical properties of spider dragline silk.</title>
        <authorList>
            <person name="Kono N."/>
            <person name="Nakamura H."/>
            <person name="Mori M."/>
            <person name="Yoshida Y."/>
            <person name="Ohtoshi R."/>
            <person name="Malay A.D."/>
            <person name="Moran D.A.P."/>
            <person name="Tomita M."/>
            <person name="Numata K."/>
            <person name="Arakawa K."/>
        </authorList>
    </citation>
    <scope>NUCLEOTIDE SEQUENCE</scope>
</reference>
<accession>A0A8X6TV21</accession>
<evidence type="ECO:0000313" key="3">
    <source>
        <dbReference type="Proteomes" id="UP000887013"/>
    </source>
</evidence>
<keyword evidence="1" id="KW-0812">Transmembrane</keyword>
<keyword evidence="1" id="KW-0472">Membrane</keyword>
<gene>
    <name evidence="2" type="primary">AVEN_142535_1</name>
    <name evidence="2" type="ORF">NPIL_538431</name>
</gene>
<dbReference type="Proteomes" id="UP000887013">
    <property type="component" value="Unassembled WGS sequence"/>
</dbReference>
<evidence type="ECO:0000313" key="2">
    <source>
        <dbReference type="EMBL" id="GFT46671.1"/>
    </source>
</evidence>
<dbReference type="EMBL" id="BMAW01111173">
    <property type="protein sequence ID" value="GFT46671.1"/>
    <property type="molecule type" value="Genomic_DNA"/>
</dbReference>
<feature type="transmembrane region" description="Helical" evidence="1">
    <location>
        <begin position="52"/>
        <end position="69"/>
    </location>
</feature>
<keyword evidence="3" id="KW-1185">Reference proteome</keyword>
<dbReference type="AlphaFoldDB" id="A0A8X6TV21"/>
<protein>
    <submittedName>
        <fullName evidence="2">Uncharacterized protein</fullName>
    </submittedName>
</protein>
<feature type="transmembrane region" description="Helical" evidence="1">
    <location>
        <begin position="81"/>
        <end position="103"/>
    </location>
</feature>
<organism evidence="2 3">
    <name type="scientific">Nephila pilipes</name>
    <name type="common">Giant wood spider</name>
    <name type="synonym">Nephila maculata</name>
    <dbReference type="NCBI Taxonomy" id="299642"/>
    <lineage>
        <taxon>Eukaryota</taxon>
        <taxon>Metazoa</taxon>
        <taxon>Ecdysozoa</taxon>
        <taxon>Arthropoda</taxon>
        <taxon>Chelicerata</taxon>
        <taxon>Arachnida</taxon>
        <taxon>Araneae</taxon>
        <taxon>Araneomorphae</taxon>
        <taxon>Entelegynae</taxon>
        <taxon>Araneoidea</taxon>
        <taxon>Nephilidae</taxon>
        <taxon>Nephila</taxon>
    </lineage>
</organism>
<keyword evidence="1" id="KW-1133">Transmembrane helix</keyword>
<sequence>METMPKPHSISGNELFSFIWNSPNYAFKGILFLVVVTQIMWLIFISNTQRDWAVFMVIVLHVSAYISLVRSREKEDGDLRISVLVYGVIMFIMFMINQIGYFCPKVRKYIHDEIRSSASVRKELKEHLIFLSDIFWVSVIVMMYGIIGTFIGYYYFVCICIKSCFTKFILKSDTLISQCDYQSFLSFHEEISQVMALANEFLSYPVFINVLCIMCVLFAYSYNVAFYPIDDRKVYFMQMFGIIQSLMSLFLLIIPAAGCNRALNLVQETIKSVPGWLPQHCKVLKIYIRKTHNKTFPLNLWNIYVIDESLLISALGTLLTYGFLVGNIHNSKE</sequence>
<proteinExistence type="predicted"/>
<feature type="transmembrane region" description="Helical" evidence="1">
    <location>
        <begin position="234"/>
        <end position="254"/>
    </location>
</feature>
<feature type="transmembrane region" description="Helical" evidence="1">
    <location>
        <begin position="124"/>
        <end position="147"/>
    </location>
</feature>
<dbReference type="OrthoDB" id="5800391at2759"/>
<comment type="caution">
    <text evidence="2">The sequence shown here is derived from an EMBL/GenBank/DDBJ whole genome shotgun (WGS) entry which is preliminary data.</text>
</comment>
<evidence type="ECO:0000256" key="1">
    <source>
        <dbReference type="SAM" id="Phobius"/>
    </source>
</evidence>
<name>A0A8X6TV21_NEPPI</name>
<feature type="transmembrane region" description="Helical" evidence="1">
    <location>
        <begin position="201"/>
        <end position="222"/>
    </location>
</feature>